<organism evidence="1 2">
    <name type="scientific">Piloderma croceum (strain F 1598)</name>
    <dbReference type="NCBI Taxonomy" id="765440"/>
    <lineage>
        <taxon>Eukaryota</taxon>
        <taxon>Fungi</taxon>
        <taxon>Dikarya</taxon>
        <taxon>Basidiomycota</taxon>
        <taxon>Agaricomycotina</taxon>
        <taxon>Agaricomycetes</taxon>
        <taxon>Agaricomycetidae</taxon>
        <taxon>Atheliales</taxon>
        <taxon>Atheliaceae</taxon>
        <taxon>Piloderma</taxon>
    </lineage>
</organism>
<dbReference type="Proteomes" id="UP000054166">
    <property type="component" value="Unassembled WGS sequence"/>
</dbReference>
<reference evidence="1 2" key="1">
    <citation type="submission" date="2014-04" db="EMBL/GenBank/DDBJ databases">
        <authorList>
            <consortium name="DOE Joint Genome Institute"/>
            <person name="Kuo A."/>
            <person name="Tarkka M."/>
            <person name="Buscot F."/>
            <person name="Kohler A."/>
            <person name="Nagy L.G."/>
            <person name="Floudas D."/>
            <person name="Copeland A."/>
            <person name="Barry K.W."/>
            <person name="Cichocki N."/>
            <person name="Veneault-Fourrey C."/>
            <person name="LaButti K."/>
            <person name="Lindquist E.A."/>
            <person name="Lipzen A."/>
            <person name="Lundell T."/>
            <person name="Morin E."/>
            <person name="Murat C."/>
            <person name="Sun H."/>
            <person name="Tunlid A."/>
            <person name="Henrissat B."/>
            <person name="Grigoriev I.V."/>
            <person name="Hibbett D.S."/>
            <person name="Martin F."/>
            <person name="Nordberg H.P."/>
            <person name="Cantor M.N."/>
            <person name="Hua S.X."/>
        </authorList>
    </citation>
    <scope>NUCLEOTIDE SEQUENCE [LARGE SCALE GENOMIC DNA]</scope>
    <source>
        <strain evidence="1 2">F 1598</strain>
    </source>
</reference>
<dbReference type="HOGENOM" id="CLU_2850507_0_0_1"/>
<evidence type="ECO:0000313" key="1">
    <source>
        <dbReference type="EMBL" id="KIM79871.1"/>
    </source>
</evidence>
<dbReference type="InParanoid" id="A0A0C3FK36"/>
<reference evidence="2" key="2">
    <citation type="submission" date="2015-01" db="EMBL/GenBank/DDBJ databases">
        <title>Evolutionary Origins and Diversification of the Mycorrhizal Mutualists.</title>
        <authorList>
            <consortium name="DOE Joint Genome Institute"/>
            <consortium name="Mycorrhizal Genomics Consortium"/>
            <person name="Kohler A."/>
            <person name="Kuo A."/>
            <person name="Nagy L.G."/>
            <person name="Floudas D."/>
            <person name="Copeland A."/>
            <person name="Barry K.W."/>
            <person name="Cichocki N."/>
            <person name="Veneault-Fourrey C."/>
            <person name="LaButti K."/>
            <person name="Lindquist E.A."/>
            <person name="Lipzen A."/>
            <person name="Lundell T."/>
            <person name="Morin E."/>
            <person name="Murat C."/>
            <person name="Riley R."/>
            <person name="Ohm R."/>
            <person name="Sun H."/>
            <person name="Tunlid A."/>
            <person name="Henrissat B."/>
            <person name="Grigoriev I.V."/>
            <person name="Hibbett D.S."/>
            <person name="Martin F."/>
        </authorList>
    </citation>
    <scope>NUCLEOTIDE SEQUENCE [LARGE SCALE GENOMIC DNA]</scope>
    <source>
        <strain evidence="2">F 1598</strain>
    </source>
</reference>
<proteinExistence type="predicted"/>
<evidence type="ECO:0000313" key="2">
    <source>
        <dbReference type="Proteomes" id="UP000054166"/>
    </source>
</evidence>
<accession>A0A0C3FK36</accession>
<gene>
    <name evidence="1" type="ORF">PILCRDRAFT_823061</name>
</gene>
<dbReference type="AlphaFoldDB" id="A0A0C3FK36"/>
<name>A0A0C3FK36_PILCF</name>
<protein>
    <submittedName>
        <fullName evidence="1">Uncharacterized protein</fullName>
    </submittedName>
</protein>
<dbReference type="EMBL" id="KN833007">
    <property type="protein sequence ID" value="KIM79871.1"/>
    <property type="molecule type" value="Genomic_DNA"/>
</dbReference>
<sequence length="65" mass="7433">MHIESWPKLNHASISAPLSRTQHNRLSRDVNPFPDSHGLVEKLCRLRGMVSFLDHNYITGGRKPI</sequence>
<keyword evidence="2" id="KW-1185">Reference proteome</keyword>